<evidence type="ECO:0000313" key="10">
    <source>
        <dbReference type="EMBL" id="MBW4430999.1"/>
    </source>
</evidence>
<evidence type="ECO:0000259" key="9">
    <source>
        <dbReference type="Pfam" id="PF13231"/>
    </source>
</evidence>
<feature type="transmembrane region" description="Helical" evidence="8">
    <location>
        <begin position="363"/>
        <end position="385"/>
    </location>
</feature>
<keyword evidence="4 10" id="KW-0808">Transferase</keyword>
<evidence type="ECO:0000313" key="11">
    <source>
        <dbReference type="Proteomes" id="UP000813215"/>
    </source>
</evidence>
<name>A0A9E3H4Q5_9NOST</name>
<keyword evidence="3 10" id="KW-0328">Glycosyltransferase</keyword>
<feature type="transmembrane region" description="Helical" evidence="8">
    <location>
        <begin position="107"/>
        <end position="128"/>
    </location>
</feature>
<feature type="transmembrane region" description="Helical" evidence="8">
    <location>
        <begin position="162"/>
        <end position="179"/>
    </location>
</feature>
<feature type="transmembrane region" description="Helical" evidence="8">
    <location>
        <begin position="397"/>
        <end position="415"/>
    </location>
</feature>
<evidence type="ECO:0000256" key="6">
    <source>
        <dbReference type="ARBA" id="ARBA00022989"/>
    </source>
</evidence>
<dbReference type="InterPro" id="IPR050297">
    <property type="entry name" value="LipidA_mod_glycosyltrf_83"/>
</dbReference>
<dbReference type="EMBL" id="JAHHHW010000044">
    <property type="protein sequence ID" value="MBW4430999.1"/>
    <property type="molecule type" value="Genomic_DNA"/>
</dbReference>
<gene>
    <name evidence="10" type="ORF">KME28_04495</name>
</gene>
<sequence length="690" mass="78005">MKSSLLLFAIFLISLVSRTLAITASLNTDEGLWIYRGSQFIKRLFEGDLTHTILKHHPGVPNMWLSGSGMLVNCWLNKFFGGFLGVDLPPEITACLNLEGFAINLYILPRLVQAVVTSACMVCIFLLTKRLLGHAIALCTIILLLLEPFFLAYQRFITTDALQADFAILAVLSFLIYLRKDGERKFILASGIFLGLATAAKITALFLLPAIVIIIGLIELGVWQETFPQRGWKQQLRSFRLWVGTILVTFIVIFPATWVSPGYVLNRIRNGVLQESDRGFLFFLGQLTHSPRILFYPLVLIYRLSPILQVGLVAITIVLLIPKLRHRLKNMNAIAAIALIAVCVILILSASDNKIDRYINLCLPMLAILAAIGWLEIIAGVRLWINKLSVQLKISNEWGCLIIFALQLVFLLPYHPYYLTYYNPVFGGAVAAQNIFMIGQGEGLEKVAQWLNQSPNAKETKVASWYSRYFSSYFHGQVLPIDKRIPSGIQPWTQAHRLVFYKNQLQRQLPEPKMLAYFNNQQPLYTVQLQNIDYAWVYPGPLALPEDLKRIQFPLSLAFGEKVRLLGYDLNKTKISSNEDLIITLYWEVLAPLPADVSIQINLRDRQNNFQNNQNKIASFSITPLVDGYIFPEQITAGTVIRDVHKLKISPTTPPQRYQLEVEGFSNQGQVIGEVEVVKIGDRGQKIWGE</sequence>
<accession>A0A9E3H4Q5</accession>
<comment type="caution">
    <text evidence="10">The sequence shown here is derived from an EMBL/GenBank/DDBJ whole genome shotgun (WGS) entry which is preliminary data.</text>
</comment>
<dbReference type="GO" id="GO:0005886">
    <property type="term" value="C:plasma membrane"/>
    <property type="evidence" value="ECO:0007669"/>
    <property type="project" value="UniProtKB-SubCell"/>
</dbReference>
<keyword evidence="6 8" id="KW-1133">Transmembrane helix</keyword>
<keyword evidence="2" id="KW-1003">Cell membrane</keyword>
<dbReference type="GO" id="GO:0016763">
    <property type="term" value="F:pentosyltransferase activity"/>
    <property type="evidence" value="ECO:0007669"/>
    <property type="project" value="TreeGrafter"/>
</dbReference>
<evidence type="ECO:0000256" key="8">
    <source>
        <dbReference type="SAM" id="Phobius"/>
    </source>
</evidence>
<feature type="domain" description="Glycosyltransferase RgtA/B/C/D-like" evidence="9">
    <location>
        <begin position="110"/>
        <end position="218"/>
    </location>
</feature>
<dbReference type="AlphaFoldDB" id="A0A9E3H4Q5"/>
<evidence type="ECO:0000256" key="3">
    <source>
        <dbReference type="ARBA" id="ARBA00022676"/>
    </source>
</evidence>
<comment type="subcellular location">
    <subcellularLocation>
        <location evidence="1">Cell membrane</location>
        <topology evidence="1">Multi-pass membrane protein</topology>
    </subcellularLocation>
</comment>
<feature type="transmembrane region" description="Helical" evidence="8">
    <location>
        <begin position="135"/>
        <end position="156"/>
    </location>
</feature>
<protein>
    <submittedName>
        <fullName evidence="10">Glycosyltransferase family 39 protein</fullName>
        <ecNumber evidence="10">2.4.-.-</ecNumber>
    </submittedName>
</protein>
<organism evidence="10 11">
    <name type="scientific">Pelatocladus maniniholoensis HA4357-MV3</name>
    <dbReference type="NCBI Taxonomy" id="1117104"/>
    <lineage>
        <taxon>Bacteria</taxon>
        <taxon>Bacillati</taxon>
        <taxon>Cyanobacteriota</taxon>
        <taxon>Cyanophyceae</taxon>
        <taxon>Nostocales</taxon>
        <taxon>Nostocaceae</taxon>
        <taxon>Pelatocladus</taxon>
    </lineage>
</organism>
<feature type="transmembrane region" description="Helical" evidence="8">
    <location>
        <begin position="186"/>
        <end position="218"/>
    </location>
</feature>
<evidence type="ECO:0000256" key="4">
    <source>
        <dbReference type="ARBA" id="ARBA00022679"/>
    </source>
</evidence>
<dbReference type="EC" id="2.4.-.-" evidence="10"/>
<dbReference type="Proteomes" id="UP000813215">
    <property type="component" value="Unassembled WGS sequence"/>
</dbReference>
<dbReference type="GO" id="GO:0009103">
    <property type="term" value="P:lipopolysaccharide biosynthetic process"/>
    <property type="evidence" value="ECO:0007669"/>
    <property type="project" value="UniProtKB-ARBA"/>
</dbReference>
<dbReference type="PANTHER" id="PTHR33908">
    <property type="entry name" value="MANNOSYLTRANSFERASE YKCB-RELATED"/>
    <property type="match status" value="1"/>
</dbReference>
<reference evidence="10" key="2">
    <citation type="journal article" date="2022" name="Microbiol. Resour. Announc.">
        <title>Metagenome Sequencing to Explore Phylogenomics of Terrestrial Cyanobacteria.</title>
        <authorList>
            <person name="Ward R.D."/>
            <person name="Stajich J.E."/>
            <person name="Johansen J.R."/>
            <person name="Huntemann M."/>
            <person name="Clum A."/>
            <person name="Foster B."/>
            <person name="Foster B."/>
            <person name="Roux S."/>
            <person name="Palaniappan K."/>
            <person name="Varghese N."/>
            <person name="Mukherjee S."/>
            <person name="Reddy T.B.K."/>
            <person name="Daum C."/>
            <person name="Copeland A."/>
            <person name="Chen I.A."/>
            <person name="Ivanova N.N."/>
            <person name="Kyrpides N.C."/>
            <person name="Shapiro N."/>
            <person name="Eloe-Fadrosh E.A."/>
            <person name="Pietrasiak N."/>
        </authorList>
    </citation>
    <scope>NUCLEOTIDE SEQUENCE</scope>
    <source>
        <strain evidence="10">HA4357-MV3</strain>
    </source>
</reference>
<evidence type="ECO:0000256" key="1">
    <source>
        <dbReference type="ARBA" id="ARBA00004651"/>
    </source>
</evidence>
<feature type="transmembrane region" description="Helical" evidence="8">
    <location>
        <begin position="333"/>
        <end position="351"/>
    </location>
</feature>
<dbReference type="Pfam" id="PF13231">
    <property type="entry name" value="PMT_2"/>
    <property type="match status" value="1"/>
</dbReference>
<reference evidence="10" key="1">
    <citation type="submission" date="2021-05" db="EMBL/GenBank/DDBJ databases">
        <authorList>
            <person name="Pietrasiak N."/>
            <person name="Ward R."/>
            <person name="Stajich J.E."/>
            <person name="Kurbessoian T."/>
        </authorList>
    </citation>
    <scope>NUCLEOTIDE SEQUENCE</scope>
    <source>
        <strain evidence="10">HA4357-MV3</strain>
    </source>
</reference>
<evidence type="ECO:0000256" key="7">
    <source>
        <dbReference type="ARBA" id="ARBA00023136"/>
    </source>
</evidence>
<keyword evidence="7 8" id="KW-0472">Membrane</keyword>
<dbReference type="PANTHER" id="PTHR33908:SF11">
    <property type="entry name" value="MEMBRANE PROTEIN"/>
    <property type="match status" value="1"/>
</dbReference>
<proteinExistence type="predicted"/>
<evidence type="ECO:0000256" key="2">
    <source>
        <dbReference type="ARBA" id="ARBA00022475"/>
    </source>
</evidence>
<keyword evidence="5 8" id="KW-0812">Transmembrane</keyword>
<feature type="transmembrane region" description="Helical" evidence="8">
    <location>
        <begin position="238"/>
        <end position="259"/>
    </location>
</feature>
<evidence type="ECO:0000256" key="5">
    <source>
        <dbReference type="ARBA" id="ARBA00022692"/>
    </source>
</evidence>
<dbReference type="InterPro" id="IPR038731">
    <property type="entry name" value="RgtA/B/C-like"/>
</dbReference>
<feature type="transmembrane region" description="Helical" evidence="8">
    <location>
        <begin position="304"/>
        <end position="321"/>
    </location>
</feature>